<sequence>MPKNNLLKVHFSKTEDKKLKQLINIHGTSDWKLISKVMPGRNYRQCKDRWEKFLSPNINREPYTKEEDKIILQLHSKIGPQWVKIASFLNGRSDSSIKSRFKLLQRRINDNSNSLNAQNTQVSNNDEMSTYFKDFIVDNSQSAAISYDSDDIDMFFDFQIEF</sequence>
<dbReference type="GO" id="GO:0000978">
    <property type="term" value="F:RNA polymerase II cis-regulatory region sequence-specific DNA binding"/>
    <property type="evidence" value="ECO:0000318"/>
    <property type="project" value="GO_Central"/>
</dbReference>
<proteinExistence type="predicted"/>
<feature type="domain" description="Myb-like" evidence="5">
    <location>
        <begin position="55"/>
        <end position="105"/>
    </location>
</feature>
<dbReference type="SMR" id="A2FBW2"/>
<organism evidence="7 8">
    <name type="scientific">Trichomonas vaginalis (strain ATCC PRA-98 / G3)</name>
    <dbReference type="NCBI Taxonomy" id="412133"/>
    <lineage>
        <taxon>Eukaryota</taxon>
        <taxon>Metamonada</taxon>
        <taxon>Parabasalia</taxon>
        <taxon>Trichomonadida</taxon>
        <taxon>Trichomonadidae</taxon>
        <taxon>Trichomonas</taxon>
    </lineage>
</organism>
<dbReference type="InterPro" id="IPR017930">
    <property type="entry name" value="Myb_dom"/>
</dbReference>
<evidence type="ECO:0000256" key="4">
    <source>
        <dbReference type="ARBA" id="ARBA00023242"/>
    </source>
</evidence>
<name>A2FBW2_TRIV3</name>
<keyword evidence="1" id="KW-0805">Transcription regulation</keyword>
<dbReference type="InterPro" id="IPR009057">
    <property type="entry name" value="Homeodomain-like_sf"/>
</dbReference>
<dbReference type="VEuPathDB" id="TrichDB:TVAG_162140"/>
<dbReference type="AlphaFoldDB" id="A2FBW2"/>
<dbReference type="PROSITE" id="PS50090">
    <property type="entry name" value="MYB_LIKE"/>
    <property type="match status" value="2"/>
</dbReference>
<dbReference type="PANTHER" id="PTHR46621:SF1">
    <property type="entry name" value="SNRNA-ACTIVATING PROTEIN COMPLEX SUBUNIT 4"/>
    <property type="match status" value="1"/>
</dbReference>
<dbReference type="Pfam" id="PF13921">
    <property type="entry name" value="Myb_DNA-bind_6"/>
    <property type="match status" value="1"/>
</dbReference>
<reference evidence="7" key="1">
    <citation type="submission" date="2006-10" db="EMBL/GenBank/DDBJ databases">
        <authorList>
            <person name="Amadeo P."/>
            <person name="Zhao Q."/>
            <person name="Wortman J."/>
            <person name="Fraser-Liggett C."/>
            <person name="Carlton J."/>
        </authorList>
    </citation>
    <scope>NUCLEOTIDE SEQUENCE</scope>
    <source>
        <strain evidence="7">G3</strain>
    </source>
</reference>
<keyword evidence="2 7" id="KW-0238">DNA-binding</keyword>
<dbReference type="GO" id="GO:0000981">
    <property type="term" value="F:DNA-binding transcription factor activity, RNA polymerase II-specific"/>
    <property type="evidence" value="ECO:0000318"/>
    <property type="project" value="GO_Central"/>
</dbReference>
<dbReference type="InterPro" id="IPR001005">
    <property type="entry name" value="SANT/Myb"/>
</dbReference>
<dbReference type="KEGG" id="tva:4755394"/>
<dbReference type="PROSITE" id="PS51294">
    <property type="entry name" value="HTH_MYB"/>
    <property type="match status" value="2"/>
</dbReference>
<accession>A2FBW2</accession>
<dbReference type="Proteomes" id="UP000001542">
    <property type="component" value="Unassembled WGS sequence"/>
</dbReference>
<gene>
    <name evidence="7" type="ORF">TVAG_162140</name>
</gene>
<dbReference type="GO" id="GO:0006355">
    <property type="term" value="P:regulation of DNA-templated transcription"/>
    <property type="evidence" value="ECO:0000318"/>
    <property type="project" value="GO_Central"/>
</dbReference>
<evidence type="ECO:0000259" key="6">
    <source>
        <dbReference type="PROSITE" id="PS51294"/>
    </source>
</evidence>
<dbReference type="VEuPathDB" id="TrichDB:TVAGG3_0720900"/>
<keyword evidence="8" id="KW-1185">Reference proteome</keyword>
<dbReference type="PANTHER" id="PTHR46621">
    <property type="entry name" value="SNRNA-ACTIVATING PROTEIN COMPLEX SUBUNIT 4"/>
    <property type="match status" value="1"/>
</dbReference>
<feature type="domain" description="HTH myb-type" evidence="6">
    <location>
        <begin position="3"/>
        <end position="58"/>
    </location>
</feature>
<dbReference type="InterPro" id="IPR051575">
    <property type="entry name" value="Myb-like_DNA-bd"/>
</dbReference>
<protein>
    <submittedName>
        <fullName evidence="7">Myb-like DNA-binding domain containing protein</fullName>
    </submittedName>
</protein>
<feature type="domain" description="HTH myb-type" evidence="6">
    <location>
        <begin position="59"/>
        <end position="108"/>
    </location>
</feature>
<dbReference type="CDD" id="cd00167">
    <property type="entry name" value="SANT"/>
    <property type="match status" value="2"/>
</dbReference>
<dbReference type="GO" id="GO:0005634">
    <property type="term" value="C:nucleus"/>
    <property type="evidence" value="ECO:0000318"/>
    <property type="project" value="GO_Central"/>
</dbReference>
<dbReference type="OrthoDB" id="2143914at2759"/>
<evidence type="ECO:0000256" key="3">
    <source>
        <dbReference type="ARBA" id="ARBA00023163"/>
    </source>
</evidence>
<feature type="domain" description="Myb-like" evidence="5">
    <location>
        <begin position="3"/>
        <end position="54"/>
    </location>
</feature>
<dbReference type="SUPFAM" id="SSF46689">
    <property type="entry name" value="Homeodomain-like"/>
    <property type="match status" value="1"/>
</dbReference>
<evidence type="ECO:0000313" key="7">
    <source>
        <dbReference type="EMBL" id="EAX97608.1"/>
    </source>
</evidence>
<dbReference type="SMART" id="SM00717">
    <property type="entry name" value="SANT"/>
    <property type="match status" value="2"/>
</dbReference>
<dbReference type="Gene3D" id="1.10.10.60">
    <property type="entry name" value="Homeodomain-like"/>
    <property type="match status" value="2"/>
</dbReference>
<evidence type="ECO:0000259" key="5">
    <source>
        <dbReference type="PROSITE" id="PS50090"/>
    </source>
</evidence>
<dbReference type="InParanoid" id="A2FBW2"/>
<evidence type="ECO:0000313" key="8">
    <source>
        <dbReference type="Proteomes" id="UP000001542"/>
    </source>
</evidence>
<dbReference type="EMBL" id="DS113708">
    <property type="protein sequence ID" value="EAX97608.1"/>
    <property type="molecule type" value="Genomic_DNA"/>
</dbReference>
<evidence type="ECO:0000256" key="2">
    <source>
        <dbReference type="ARBA" id="ARBA00023125"/>
    </source>
</evidence>
<dbReference type="RefSeq" id="XP_001310538.1">
    <property type="nucleotide sequence ID" value="XM_001310537.1"/>
</dbReference>
<dbReference type="STRING" id="5722.A2FBW2"/>
<keyword evidence="3" id="KW-0804">Transcription</keyword>
<dbReference type="eggNOG" id="KOG0048">
    <property type="taxonomic scope" value="Eukaryota"/>
</dbReference>
<keyword evidence="4" id="KW-0539">Nucleus</keyword>
<evidence type="ECO:0000256" key="1">
    <source>
        <dbReference type="ARBA" id="ARBA00023015"/>
    </source>
</evidence>
<reference evidence="7" key="2">
    <citation type="journal article" date="2007" name="Science">
        <title>Draft genome sequence of the sexually transmitted pathogen Trichomonas vaginalis.</title>
        <authorList>
            <person name="Carlton J.M."/>
            <person name="Hirt R.P."/>
            <person name="Silva J.C."/>
            <person name="Delcher A.L."/>
            <person name="Schatz M."/>
            <person name="Zhao Q."/>
            <person name="Wortman J.R."/>
            <person name="Bidwell S.L."/>
            <person name="Alsmark U.C.M."/>
            <person name="Besteiro S."/>
            <person name="Sicheritz-Ponten T."/>
            <person name="Noel C.J."/>
            <person name="Dacks J.B."/>
            <person name="Foster P.G."/>
            <person name="Simillion C."/>
            <person name="Van de Peer Y."/>
            <person name="Miranda-Saavedra D."/>
            <person name="Barton G.J."/>
            <person name="Westrop G.D."/>
            <person name="Mueller S."/>
            <person name="Dessi D."/>
            <person name="Fiori P.L."/>
            <person name="Ren Q."/>
            <person name="Paulsen I."/>
            <person name="Zhang H."/>
            <person name="Bastida-Corcuera F.D."/>
            <person name="Simoes-Barbosa A."/>
            <person name="Brown M.T."/>
            <person name="Hayes R.D."/>
            <person name="Mukherjee M."/>
            <person name="Okumura C.Y."/>
            <person name="Schneider R."/>
            <person name="Smith A.J."/>
            <person name="Vanacova S."/>
            <person name="Villalvazo M."/>
            <person name="Haas B.J."/>
            <person name="Pertea M."/>
            <person name="Feldblyum T.V."/>
            <person name="Utterback T.R."/>
            <person name="Shu C.L."/>
            <person name="Osoegawa K."/>
            <person name="de Jong P.J."/>
            <person name="Hrdy I."/>
            <person name="Horvathova L."/>
            <person name="Zubacova Z."/>
            <person name="Dolezal P."/>
            <person name="Malik S.B."/>
            <person name="Logsdon J.M. Jr."/>
            <person name="Henze K."/>
            <person name="Gupta A."/>
            <person name="Wang C.C."/>
            <person name="Dunne R.L."/>
            <person name="Upcroft J.A."/>
            <person name="Upcroft P."/>
            <person name="White O."/>
            <person name="Salzberg S.L."/>
            <person name="Tang P."/>
            <person name="Chiu C.-H."/>
            <person name="Lee Y.-S."/>
            <person name="Embley T.M."/>
            <person name="Coombs G.H."/>
            <person name="Mottram J.C."/>
            <person name="Tachezy J."/>
            <person name="Fraser-Liggett C.M."/>
            <person name="Johnson P.J."/>
        </authorList>
    </citation>
    <scope>NUCLEOTIDE SEQUENCE [LARGE SCALE GENOMIC DNA]</scope>
    <source>
        <strain evidence="7">G3</strain>
    </source>
</reference>